<evidence type="ECO:0000313" key="1">
    <source>
        <dbReference type="EMBL" id="CDL87411.1"/>
    </source>
</evidence>
<name>W1JBS7_9GAMM</name>
<reference evidence="1 2" key="1">
    <citation type="submission" date="2013-11" db="EMBL/GenBank/DDBJ databases">
        <title>Draft genome sequence and annotation of the entomopathogenic bacterium, Xenorhabdus cabanillasi strain JM26.</title>
        <authorList>
            <person name="Gualtieri M."/>
            <person name="Ogier J.C."/>
            <person name="Pages S."/>
            <person name="Givaudan A."/>
            <person name="Gaudriault S."/>
        </authorList>
    </citation>
    <scope>NUCLEOTIDE SEQUENCE [LARGE SCALE GENOMIC DNA]</scope>
    <source>
        <strain evidence="1 2">JM26</strain>
    </source>
</reference>
<sequence>MVILLYSFIFQVALLSVMLQLENLLGILIICPDCGVKPYNEIPHYACHRCDAELYVDLVRGNSGGCNC</sequence>
<proteinExistence type="predicted"/>
<evidence type="ECO:0000313" key="2">
    <source>
        <dbReference type="Proteomes" id="UP000019197"/>
    </source>
</evidence>
<dbReference type="EMBL" id="CBXE010000487">
    <property type="protein sequence ID" value="CDL87411.1"/>
    <property type="molecule type" value="Genomic_DNA"/>
</dbReference>
<gene>
    <name evidence="1" type="ORF">XCR1_900031</name>
</gene>
<organism evidence="1 2">
    <name type="scientific">Xenorhabdus cabanillasii JM26</name>
    <dbReference type="NCBI Taxonomy" id="1427517"/>
    <lineage>
        <taxon>Bacteria</taxon>
        <taxon>Pseudomonadati</taxon>
        <taxon>Pseudomonadota</taxon>
        <taxon>Gammaproteobacteria</taxon>
        <taxon>Enterobacterales</taxon>
        <taxon>Morganellaceae</taxon>
        <taxon>Xenorhabdus</taxon>
    </lineage>
</organism>
<comment type="caution">
    <text evidence="1">The sequence shown here is derived from an EMBL/GenBank/DDBJ whole genome shotgun (WGS) entry which is preliminary data.</text>
</comment>
<dbReference type="AlphaFoldDB" id="W1JBS7"/>
<accession>W1JBS7</accession>
<protein>
    <submittedName>
        <fullName evidence="1">Uncharacterized protein</fullName>
    </submittedName>
</protein>
<dbReference type="Proteomes" id="UP000019197">
    <property type="component" value="Unassembled WGS sequence"/>
</dbReference>